<name>A0A521E1H8_SACCC</name>
<evidence type="ECO:0000313" key="3">
    <source>
        <dbReference type="EMBL" id="SMO77806.1"/>
    </source>
</evidence>
<reference evidence="3 4" key="1">
    <citation type="submission" date="2017-05" db="EMBL/GenBank/DDBJ databases">
        <authorList>
            <person name="Varghese N."/>
            <person name="Submissions S."/>
        </authorList>
    </citation>
    <scope>NUCLEOTIDE SEQUENCE [LARGE SCALE GENOMIC DNA]</scope>
    <source>
        <strain evidence="3 4">DSM 27040</strain>
    </source>
</reference>
<dbReference type="InterPro" id="IPR033803">
    <property type="entry name" value="CBD-like_Golvesin-Xly"/>
</dbReference>
<evidence type="ECO:0000259" key="2">
    <source>
        <dbReference type="Pfam" id="PF25275"/>
    </source>
</evidence>
<keyword evidence="1" id="KW-1133">Transmembrane helix</keyword>
<feature type="domain" description="Golvesin/Xly CBD-like" evidence="2">
    <location>
        <begin position="999"/>
        <end position="1117"/>
    </location>
</feature>
<sequence length="1119" mass="126517">MNSPLFTVARFEIKTLLRSWFFRIFALVVLIFIVFFNLMASTEVGQANWPDRMLIGGLPYMNLWILNIVQAIIAVFLSADFLSRDKKLDTTEVVYVRNMSNFQYVMGKTAGILTVFGGLNLLVLAFTFIINLISPDAGFSVLTYFLYPLLISVPTLVFILGLSFFVMQLVRNQAVTFILVLGYIATTVFYLKGLHFGVWDFITFNTPLAYSSYVGFGNPLQLISIRGGYLLLGLAFIFFTIYKLPRLPQTKHGQKLILLPATVTLLLAFSGMGYYLLQKHHTEKIIGQQAQIEKNLPIDAGYQISDYHIQLEHSGRELSGSIEFIVKNTGGGLPPQLKFFYNNGLKVGQLSINDKNVAFKQYLNILTCENPLEMSDSLVVVFNFEGTPNDRLAYFDISADERHAPRRFDPLMAGKKSCFISPDYLLLTKESFWYPAVAERNTFRVKQFFNYDMKVKSADGLEFIAQGSKGEEGGWTTFKGDVPYPKLSLIAGKYKSKSIDVDSVQYAVTAREEGFFFEKYFQNLSDTLPALVRDMKQDYERQLGLKYPYKRLTFVEVPVHYYAHFRPWAISNNNTHPEMVWVPESGIGLWIFNWVNSFDNEKRREERDNLERLPKETEASVFMNVIGNTFSKPLQSQHFFMRNDNVGRTMSQQSAYSVFPLFYNYVYSIRDDGLPFMNMCLESYMLNRVNSESGGRFGRMSSTDKSILFLSKNTGSLNDMVDKDDLEISIADIIVTVGNNQFAMAQSRLGADRFSVFIDSLLKANKMSSIEHGQLNQIMTGSKEEKSIVDSDSNLRLPSFLFGQSNIYEFTDEKSKKYFVSVEVANRGDTDGIVKVSLLGGGGGRGRGGRGGGRGPGGGRRGGMSAGFEEIYHIPKGENVQVGIVVDNAPRMMQVHTYLSKNVPSYTRFPLADFEEAPAGFVVNEGVMALDREITLVADNELVVDNEDSGFSVVNTSGKKTLKEIILTSRDQEDEMDGSEYKSLSFWRPAPRWTPVLEAMAFGKYTKSLHYKKSGEGGARARFAAQLTQTGRYKVYAMIPPLNFGEFRRNNNRLKEATFSFTVYHDDGEEEMEVPLTDEGWRWASLGEFYFSDGEAVVEISDKTAKRFVIADAVKWVKL</sequence>
<gene>
    <name evidence="3" type="ORF">SAMN06265379_107123</name>
</gene>
<feature type="transmembrane region" description="Helical" evidence="1">
    <location>
        <begin position="145"/>
        <end position="167"/>
    </location>
</feature>
<feature type="transmembrane region" description="Helical" evidence="1">
    <location>
        <begin position="20"/>
        <end position="40"/>
    </location>
</feature>
<organism evidence="3 4">
    <name type="scientific">Saccharicrinis carchari</name>
    <dbReference type="NCBI Taxonomy" id="1168039"/>
    <lineage>
        <taxon>Bacteria</taxon>
        <taxon>Pseudomonadati</taxon>
        <taxon>Bacteroidota</taxon>
        <taxon>Bacteroidia</taxon>
        <taxon>Marinilabiliales</taxon>
        <taxon>Marinilabiliaceae</taxon>
        <taxon>Saccharicrinis</taxon>
    </lineage>
</organism>
<dbReference type="RefSeq" id="WP_185957553.1">
    <property type="nucleotide sequence ID" value="NZ_FXTB01000007.1"/>
</dbReference>
<keyword evidence="4" id="KW-1185">Reference proteome</keyword>
<proteinExistence type="predicted"/>
<dbReference type="EMBL" id="FXTB01000007">
    <property type="protein sequence ID" value="SMO77806.1"/>
    <property type="molecule type" value="Genomic_DNA"/>
</dbReference>
<evidence type="ECO:0000256" key="1">
    <source>
        <dbReference type="SAM" id="Phobius"/>
    </source>
</evidence>
<accession>A0A521E1H8</accession>
<protein>
    <submittedName>
        <fullName evidence="3">ABC-type transport system involved in multi-copper enzyme maturation, permease component</fullName>
    </submittedName>
</protein>
<feature type="transmembrane region" description="Helical" evidence="1">
    <location>
        <begin position="256"/>
        <end position="277"/>
    </location>
</feature>
<keyword evidence="1" id="KW-0812">Transmembrane</keyword>
<feature type="transmembrane region" description="Helical" evidence="1">
    <location>
        <begin position="60"/>
        <end position="79"/>
    </location>
</feature>
<feature type="transmembrane region" description="Helical" evidence="1">
    <location>
        <begin position="109"/>
        <end position="133"/>
    </location>
</feature>
<dbReference type="Pfam" id="PF25275">
    <property type="entry name" value="Golvesin_C"/>
    <property type="match status" value="1"/>
</dbReference>
<dbReference type="Proteomes" id="UP000319040">
    <property type="component" value="Unassembled WGS sequence"/>
</dbReference>
<feature type="transmembrane region" description="Helical" evidence="1">
    <location>
        <begin position="174"/>
        <end position="191"/>
    </location>
</feature>
<feature type="transmembrane region" description="Helical" evidence="1">
    <location>
        <begin position="223"/>
        <end position="244"/>
    </location>
</feature>
<evidence type="ECO:0000313" key="4">
    <source>
        <dbReference type="Proteomes" id="UP000319040"/>
    </source>
</evidence>
<dbReference type="AlphaFoldDB" id="A0A521E1H8"/>
<keyword evidence="1" id="KW-0472">Membrane</keyword>